<keyword evidence="8" id="KW-1185">Reference proteome</keyword>
<evidence type="ECO:0000256" key="6">
    <source>
        <dbReference type="SAM" id="Phobius"/>
    </source>
</evidence>
<dbReference type="PANTHER" id="PTHR31893:SF5">
    <property type="entry name" value="TRANSMEMBRANE PROTEIN 151 HOMOLOG"/>
    <property type="match status" value="1"/>
</dbReference>
<evidence type="ECO:0000256" key="4">
    <source>
        <dbReference type="ARBA" id="ARBA00022989"/>
    </source>
</evidence>
<gene>
    <name evidence="7" type="ORF">MGAL_10B002702</name>
</gene>
<evidence type="ECO:0000256" key="3">
    <source>
        <dbReference type="ARBA" id="ARBA00022692"/>
    </source>
</evidence>
<feature type="transmembrane region" description="Helical" evidence="6">
    <location>
        <begin position="94"/>
        <end position="112"/>
    </location>
</feature>
<dbReference type="Pfam" id="PF14857">
    <property type="entry name" value="TMEM151"/>
    <property type="match status" value="1"/>
</dbReference>
<dbReference type="AlphaFoldDB" id="A0A8B6EQ19"/>
<dbReference type="EMBL" id="UYJE01005398">
    <property type="protein sequence ID" value="VDI37096.1"/>
    <property type="molecule type" value="Genomic_DNA"/>
</dbReference>
<dbReference type="InterPro" id="IPR026767">
    <property type="entry name" value="Tmem151"/>
</dbReference>
<keyword evidence="3 6" id="KW-0812">Transmembrane</keyword>
<name>A0A8B6EQ19_MYTGA</name>
<sequence length="337" mass="39513">MNRDVAIVTSVFTTLAAQYVVLPLIQYCIMKMIYGIKKSPVDQRIGRTYDELHTIQDRTKTNSIETSTVPEQTPIEKEEKEHFYEVSYARVTSFQCYICLFVYIPTLIYTVIYRTNLEGKGQHLSVILMTCLSTGIILCIIWTQAESLSSWEMQYLENIYNKESCVKYLNELRQSKPIIKMTVVCFHYEERTVTRSGGRSDASSYTDSSTYKEKVIVIDHQASENFKYDTWVDKSKDPTSLNINRNKLTRVRIPAEISFGNEFTKTQFNKQKEDFIQRVFRRGDYEQFKFSYEKIVSGHESRICSGWESGEKIWWMSEDWFCLFNVLMLYMALSVGF</sequence>
<dbReference type="Proteomes" id="UP000596742">
    <property type="component" value="Unassembled WGS sequence"/>
</dbReference>
<evidence type="ECO:0000256" key="5">
    <source>
        <dbReference type="ARBA" id="ARBA00023136"/>
    </source>
</evidence>
<dbReference type="OrthoDB" id="5981492at2759"/>
<comment type="subcellular location">
    <subcellularLocation>
        <location evidence="1">Membrane</location>
        <topology evidence="1">Multi-pass membrane protein</topology>
    </subcellularLocation>
</comment>
<evidence type="ECO:0000313" key="8">
    <source>
        <dbReference type="Proteomes" id="UP000596742"/>
    </source>
</evidence>
<proteinExistence type="inferred from homology"/>
<accession>A0A8B6EQ19</accession>
<dbReference type="PANTHER" id="PTHR31893">
    <property type="entry name" value="TRANSMEMBRANE PROTEIN 151 HOMOLOG"/>
    <property type="match status" value="1"/>
</dbReference>
<evidence type="ECO:0000313" key="7">
    <source>
        <dbReference type="EMBL" id="VDI37096.1"/>
    </source>
</evidence>
<feature type="transmembrane region" description="Helical" evidence="6">
    <location>
        <begin position="6"/>
        <end position="29"/>
    </location>
</feature>
<comment type="similarity">
    <text evidence="2">Belongs to the TMEM151 family.</text>
</comment>
<organism evidence="7 8">
    <name type="scientific">Mytilus galloprovincialis</name>
    <name type="common">Mediterranean mussel</name>
    <dbReference type="NCBI Taxonomy" id="29158"/>
    <lineage>
        <taxon>Eukaryota</taxon>
        <taxon>Metazoa</taxon>
        <taxon>Spiralia</taxon>
        <taxon>Lophotrochozoa</taxon>
        <taxon>Mollusca</taxon>
        <taxon>Bivalvia</taxon>
        <taxon>Autobranchia</taxon>
        <taxon>Pteriomorphia</taxon>
        <taxon>Mytilida</taxon>
        <taxon>Mytiloidea</taxon>
        <taxon>Mytilidae</taxon>
        <taxon>Mytilinae</taxon>
        <taxon>Mytilus</taxon>
    </lineage>
</organism>
<reference evidence="7" key="1">
    <citation type="submission" date="2018-11" db="EMBL/GenBank/DDBJ databases">
        <authorList>
            <person name="Alioto T."/>
            <person name="Alioto T."/>
        </authorList>
    </citation>
    <scope>NUCLEOTIDE SEQUENCE</scope>
</reference>
<comment type="caution">
    <text evidence="7">The sequence shown here is derived from an EMBL/GenBank/DDBJ whole genome shotgun (WGS) entry which is preliminary data.</text>
</comment>
<keyword evidence="5 6" id="KW-0472">Membrane</keyword>
<dbReference type="GO" id="GO:0016020">
    <property type="term" value="C:membrane"/>
    <property type="evidence" value="ECO:0007669"/>
    <property type="project" value="UniProtKB-SubCell"/>
</dbReference>
<evidence type="ECO:0000256" key="1">
    <source>
        <dbReference type="ARBA" id="ARBA00004141"/>
    </source>
</evidence>
<keyword evidence="4 6" id="KW-1133">Transmembrane helix</keyword>
<protein>
    <submittedName>
        <fullName evidence="7">Uncharacterized protein</fullName>
    </submittedName>
</protein>
<feature type="transmembrane region" description="Helical" evidence="6">
    <location>
        <begin position="124"/>
        <end position="143"/>
    </location>
</feature>
<evidence type="ECO:0000256" key="2">
    <source>
        <dbReference type="ARBA" id="ARBA00009583"/>
    </source>
</evidence>